<evidence type="ECO:0000256" key="1">
    <source>
        <dbReference type="SAM" id="MobiDB-lite"/>
    </source>
</evidence>
<accession>A0A918Z937</accession>
<gene>
    <name evidence="2" type="ORF">GCM10017771_61890</name>
</gene>
<sequence>MPLLTVADLLTDDTPSGLVATESASAIAEKGDVVVAGVVRAFKAWLYEGPPTALGPQLYALRVDPAKLDAHFLAGCLHARPPTDVRQAPRLQFVAGRHPASAGTPTPFGGTGRVRRGLSRPQGIRGATRQCRWRRQGIGE</sequence>
<name>A0A918Z937_9ACTN</name>
<reference evidence="2" key="1">
    <citation type="journal article" date="2014" name="Int. J. Syst. Evol. Microbiol.">
        <title>Complete genome sequence of Corynebacterium casei LMG S-19264T (=DSM 44701T), isolated from a smear-ripened cheese.</title>
        <authorList>
            <consortium name="US DOE Joint Genome Institute (JGI-PGF)"/>
            <person name="Walter F."/>
            <person name="Albersmeier A."/>
            <person name="Kalinowski J."/>
            <person name="Ruckert C."/>
        </authorList>
    </citation>
    <scope>NUCLEOTIDE SEQUENCE</scope>
    <source>
        <strain evidence="2">CGMCC 4.7403</strain>
    </source>
</reference>
<dbReference type="Proteomes" id="UP000603227">
    <property type="component" value="Unassembled WGS sequence"/>
</dbReference>
<comment type="caution">
    <text evidence="2">The sequence shown here is derived from an EMBL/GenBank/DDBJ whole genome shotgun (WGS) entry which is preliminary data.</text>
</comment>
<proteinExistence type="predicted"/>
<evidence type="ECO:0000313" key="3">
    <source>
        <dbReference type="Proteomes" id="UP000603227"/>
    </source>
</evidence>
<evidence type="ECO:0000313" key="2">
    <source>
        <dbReference type="EMBL" id="GHE42281.1"/>
    </source>
</evidence>
<feature type="region of interest" description="Disordered" evidence="1">
    <location>
        <begin position="96"/>
        <end position="121"/>
    </location>
</feature>
<organism evidence="2 3">
    <name type="scientific">Streptomyces capitiformicae</name>
    <dbReference type="NCBI Taxonomy" id="2014920"/>
    <lineage>
        <taxon>Bacteria</taxon>
        <taxon>Bacillati</taxon>
        <taxon>Actinomycetota</taxon>
        <taxon>Actinomycetes</taxon>
        <taxon>Kitasatosporales</taxon>
        <taxon>Streptomycetaceae</taxon>
        <taxon>Streptomyces</taxon>
    </lineage>
</organism>
<reference evidence="2" key="2">
    <citation type="submission" date="2020-09" db="EMBL/GenBank/DDBJ databases">
        <authorList>
            <person name="Sun Q."/>
            <person name="Zhou Y."/>
        </authorList>
    </citation>
    <scope>NUCLEOTIDE SEQUENCE</scope>
    <source>
        <strain evidence="2">CGMCC 4.7403</strain>
    </source>
</reference>
<dbReference type="EMBL" id="BNAT01000025">
    <property type="protein sequence ID" value="GHE42281.1"/>
    <property type="molecule type" value="Genomic_DNA"/>
</dbReference>
<protein>
    <submittedName>
        <fullName evidence="2">Uncharacterized protein</fullName>
    </submittedName>
</protein>
<dbReference type="AlphaFoldDB" id="A0A918Z937"/>
<keyword evidence="3" id="KW-1185">Reference proteome</keyword>